<name>A0ABT1LZH2_9MYCO</name>
<feature type="compositionally biased region" description="Basic and acidic residues" evidence="1">
    <location>
        <begin position="68"/>
        <end position="78"/>
    </location>
</feature>
<dbReference type="SUPFAM" id="SSF47413">
    <property type="entry name" value="lambda repressor-like DNA-binding domains"/>
    <property type="match status" value="1"/>
</dbReference>
<accession>A0ABT1LZH2</accession>
<dbReference type="PANTHER" id="PTHR35010">
    <property type="entry name" value="BLL4672 PROTEIN-RELATED"/>
    <property type="match status" value="1"/>
</dbReference>
<dbReference type="InterPro" id="IPR041413">
    <property type="entry name" value="MLTR_LBD"/>
</dbReference>
<reference evidence="3 4" key="1">
    <citation type="submission" date="2022-06" db="EMBL/GenBank/DDBJ databases">
        <title>Mycolicibacterium sp. CAU 1645 isolated from seawater.</title>
        <authorList>
            <person name="Kim W."/>
        </authorList>
    </citation>
    <scope>NUCLEOTIDE SEQUENCE [LARGE SCALE GENOMIC DNA]</scope>
    <source>
        <strain evidence="3 4">CAU 1645</strain>
    </source>
</reference>
<evidence type="ECO:0000259" key="2">
    <source>
        <dbReference type="PROSITE" id="PS50943"/>
    </source>
</evidence>
<dbReference type="Pfam" id="PF13560">
    <property type="entry name" value="HTH_31"/>
    <property type="match status" value="1"/>
</dbReference>
<dbReference type="EMBL" id="JANDBD010000002">
    <property type="protein sequence ID" value="MCP9271577.1"/>
    <property type="molecule type" value="Genomic_DNA"/>
</dbReference>
<feature type="domain" description="HTH cro/C1-type" evidence="2">
    <location>
        <begin position="112"/>
        <end position="166"/>
    </location>
</feature>
<dbReference type="Pfam" id="PF17765">
    <property type="entry name" value="MLTR_LBD"/>
    <property type="match status" value="1"/>
</dbReference>
<feature type="compositionally biased region" description="Low complexity" evidence="1">
    <location>
        <begin position="79"/>
        <end position="96"/>
    </location>
</feature>
<comment type="caution">
    <text evidence="3">The sequence shown here is derived from an EMBL/GenBank/DDBJ whole genome shotgun (WGS) entry which is preliminary data.</text>
</comment>
<dbReference type="CDD" id="cd00093">
    <property type="entry name" value="HTH_XRE"/>
    <property type="match status" value="1"/>
</dbReference>
<dbReference type="Proteomes" id="UP001651690">
    <property type="component" value="Unassembled WGS sequence"/>
</dbReference>
<dbReference type="RefSeq" id="WP_255058636.1">
    <property type="nucleotide sequence ID" value="NZ_JANDBD010000002.1"/>
</dbReference>
<sequence length="382" mass="42241">MNDEIAVRRGKIHEDRESRPETVLCDRCGDFFRNRAWSPHALCPRCAAVSPPAGIADAVPPSASRPRRPAESPREREGSTMSATTSPTAAPVATAPRRGQSTNTHARVGEHLRRWRARRGWSQLRVAVDCDVSTRHLSFVETGRARASRELIVHLARALGASNHELNMCLLAGGYAPRHVVELDAAKSVSASLVEMIGRHNPNPAFVFDADWTMQRLNQGGQWLCSVVMPDLWADVPDPDGGMDMLAALTHSGGLLSHVRDAADVGEAYLRQLRTEQLTNPSLRTRVDRFEASLRERFRVVPCDREPDRGDPSLHLRFDTCYGRLSFFTLQTVVGIPQQITVATPRVELWFPADAMTRALMDSRAAASTDQSWRGSEPAEAS</sequence>
<evidence type="ECO:0000256" key="1">
    <source>
        <dbReference type="SAM" id="MobiDB-lite"/>
    </source>
</evidence>
<dbReference type="SMART" id="SM00530">
    <property type="entry name" value="HTH_XRE"/>
    <property type="match status" value="1"/>
</dbReference>
<feature type="region of interest" description="Disordered" evidence="1">
    <location>
        <begin position="57"/>
        <end position="109"/>
    </location>
</feature>
<dbReference type="InterPro" id="IPR010982">
    <property type="entry name" value="Lambda_DNA-bd_dom_sf"/>
</dbReference>
<dbReference type="Gene3D" id="1.10.260.40">
    <property type="entry name" value="lambda repressor-like DNA-binding domains"/>
    <property type="match status" value="1"/>
</dbReference>
<organism evidence="3 4">
    <name type="scientific">Mycolicibacterium arenosum</name>
    <dbReference type="NCBI Taxonomy" id="2952157"/>
    <lineage>
        <taxon>Bacteria</taxon>
        <taxon>Bacillati</taxon>
        <taxon>Actinomycetota</taxon>
        <taxon>Actinomycetes</taxon>
        <taxon>Mycobacteriales</taxon>
        <taxon>Mycobacteriaceae</taxon>
        <taxon>Mycolicibacterium</taxon>
    </lineage>
</organism>
<keyword evidence="4" id="KW-1185">Reference proteome</keyword>
<gene>
    <name evidence="3" type="ORF">NM203_05210</name>
</gene>
<evidence type="ECO:0000313" key="3">
    <source>
        <dbReference type="EMBL" id="MCP9271577.1"/>
    </source>
</evidence>
<protein>
    <submittedName>
        <fullName evidence="3">Helix-turn-helix transcriptional regulator</fullName>
    </submittedName>
</protein>
<proteinExistence type="predicted"/>
<dbReference type="PROSITE" id="PS50943">
    <property type="entry name" value="HTH_CROC1"/>
    <property type="match status" value="1"/>
</dbReference>
<dbReference type="PANTHER" id="PTHR35010:SF4">
    <property type="entry name" value="BLL5781 PROTEIN"/>
    <property type="match status" value="1"/>
</dbReference>
<evidence type="ECO:0000313" key="4">
    <source>
        <dbReference type="Proteomes" id="UP001651690"/>
    </source>
</evidence>
<dbReference type="InterPro" id="IPR001387">
    <property type="entry name" value="Cro/C1-type_HTH"/>
</dbReference>